<sequence length="157" mass="18223">MFLKDLVGKMAIRTMEPVNPFDPLCVINDGLRGKIWSPTFGGRGLREYMDEPSKIVNVEDDQVVVEYKGERKLLEPKYIDSNWIEYEKLLYPEKEERERNEEIAKEVKAAAEPLRRFLDEYYDSAVSVTVTTDRVEVKRGEFQTSFFEAGGGEEEDE</sequence>
<dbReference type="RefSeq" id="WP_055267648.1">
    <property type="nucleotide sequence ID" value="NZ_CZAL01000016.1"/>
</dbReference>
<name>A0A174QVU2_9FIRM</name>
<protein>
    <submittedName>
        <fullName evidence="1">Uncharacterized protein</fullName>
    </submittedName>
</protein>
<accession>A0A174QVU2</accession>
<dbReference type="Proteomes" id="UP000095709">
    <property type="component" value="Unassembled WGS sequence"/>
</dbReference>
<evidence type="ECO:0000313" key="2">
    <source>
        <dbReference type="Proteomes" id="UP000095709"/>
    </source>
</evidence>
<evidence type="ECO:0000313" key="1">
    <source>
        <dbReference type="EMBL" id="CUP77314.1"/>
    </source>
</evidence>
<proteinExistence type="predicted"/>
<dbReference type="AlphaFoldDB" id="A0A174QVU2"/>
<gene>
    <name evidence="1" type="ORF">ERS852498_02791</name>
</gene>
<reference evidence="1 2" key="1">
    <citation type="submission" date="2015-09" db="EMBL/GenBank/DDBJ databases">
        <authorList>
            <consortium name="Pathogen Informatics"/>
        </authorList>
    </citation>
    <scope>NUCLEOTIDE SEQUENCE [LARGE SCALE GENOMIC DNA]</scope>
    <source>
        <strain evidence="1 2">2789STDY5834885</strain>
    </source>
</reference>
<organism evidence="1 2">
    <name type="scientific">Fusicatenibacter saccharivorans</name>
    <dbReference type="NCBI Taxonomy" id="1150298"/>
    <lineage>
        <taxon>Bacteria</taxon>
        <taxon>Bacillati</taxon>
        <taxon>Bacillota</taxon>
        <taxon>Clostridia</taxon>
        <taxon>Lachnospirales</taxon>
        <taxon>Lachnospiraceae</taxon>
        <taxon>Fusicatenibacter</taxon>
    </lineage>
</organism>
<dbReference type="EMBL" id="CZAL01000016">
    <property type="protein sequence ID" value="CUP77314.1"/>
    <property type="molecule type" value="Genomic_DNA"/>
</dbReference>